<proteinExistence type="predicted"/>
<protein>
    <submittedName>
        <fullName evidence="1">Uncharacterized protein</fullName>
    </submittedName>
</protein>
<reference evidence="1 2" key="1">
    <citation type="submission" date="2014-12" db="EMBL/GenBank/DDBJ databases">
        <title>Genome assembly of Enhygromyxa salina DSM 15201.</title>
        <authorList>
            <person name="Sharma G."/>
            <person name="Subramanian S."/>
        </authorList>
    </citation>
    <scope>NUCLEOTIDE SEQUENCE [LARGE SCALE GENOMIC DNA]</scope>
    <source>
        <strain evidence="1 2">DSM 15201</strain>
    </source>
</reference>
<evidence type="ECO:0000313" key="2">
    <source>
        <dbReference type="Proteomes" id="UP000031599"/>
    </source>
</evidence>
<dbReference type="EMBL" id="JMCC02000226">
    <property type="protein sequence ID" value="KIG11599.1"/>
    <property type="molecule type" value="Genomic_DNA"/>
</dbReference>
<accession>A0A0C1Z2F6</accession>
<sequence>MAKPPRSSCLLTTQLGAMDISSWMARRQHIQPTDALGDDRD</sequence>
<comment type="caution">
    <text evidence="1">The sequence shown here is derived from an EMBL/GenBank/DDBJ whole genome shotgun (WGS) entry which is preliminary data.</text>
</comment>
<gene>
    <name evidence="1" type="ORF">DB30_03128</name>
</gene>
<dbReference type="Proteomes" id="UP000031599">
    <property type="component" value="Unassembled WGS sequence"/>
</dbReference>
<name>A0A0C1Z2F6_9BACT</name>
<dbReference type="AlphaFoldDB" id="A0A0C1Z2F6"/>
<organism evidence="1 2">
    <name type="scientific">Enhygromyxa salina</name>
    <dbReference type="NCBI Taxonomy" id="215803"/>
    <lineage>
        <taxon>Bacteria</taxon>
        <taxon>Pseudomonadati</taxon>
        <taxon>Myxococcota</taxon>
        <taxon>Polyangia</taxon>
        <taxon>Nannocystales</taxon>
        <taxon>Nannocystaceae</taxon>
        <taxon>Enhygromyxa</taxon>
    </lineage>
</organism>
<evidence type="ECO:0000313" key="1">
    <source>
        <dbReference type="EMBL" id="KIG11599.1"/>
    </source>
</evidence>